<sequence>MRAVTFQGTGKVQVDTVDDPTIEETTDVVIRVTSTAICGSDLHLYDGFVPEMRKGDILGHEFMGEIVAVGSGVSKHKVGDRVLVPFNIACGQCAFCRMDAFSLCDSTNPDHEKVEAMYGQSGGGMFGYSHLFGGYAGGQAELVRVPHADVGLLAVPESLPDEKVLFLTDIFPTGYQAVEQIGTGPGDIVAVWGAGPVGQFAVRSALMLGAERVFSLDFEKGRLALAREAGAETIDLSEQDSYASLMELTGGKLPNRCVDAVGMEAHGASVIGNVYDRVKTTLMMETDRPNALRDAIMCCRKGGAVSIPGVYAGLVDKFPIGAAFGKGLMLRGGQTNTRAYMDRLLKRIEAGEIDPSVIITHRGTLEDGPSFYESFRDRRSECVKCVMTP</sequence>
<reference evidence="8 9" key="1">
    <citation type="submission" date="2014-09" db="EMBL/GenBank/DDBJ databases">
        <authorList>
            <person name="McGinnis J.M."/>
            <person name="Wolfgang W.J."/>
        </authorList>
    </citation>
    <scope>NUCLEOTIDE SEQUENCE [LARGE SCALE GENOMIC DNA]</scope>
    <source>
        <strain evidence="8 9">HAMBI 3106</strain>
    </source>
</reference>
<dbReference type="SUPFAM" id="SSF51735">
    <property type="entry name" value="NAD(P)-binding Rossmann-fold domains"/>
    <property type="match status" value="1"/>
</dbReference>
<dbReference type="InterPro" id="IPR036291">
    <property type="entry name" value="NAD(P)-bd_dom_sf"/>
</dbReference>
<keyword evidence="4" id="KW-0560">Oxidoreductase</keyword>
<organism evidence="8 9">
    <name type="scientific">Paracoccus sphaerophysae</name>
    <dbReference type="NCBI Taxonomy" id="690417"/>
    <lineage>
        <taxon>Bacteria</taxon>
        <taxon>Pseudomonadati</taxon>
        <taxon>Pseudomonadota</taxon>
        <taxon>Alphaproteobacteria</taxon>
        <taxon>Rhodobacterales</taxon>
        <taxon>Paracoccaceae</taxon>
        <taxon>Paracoccus</taxon>
    </lineage>
</organism>
<dbReference type="CDD" id="cd08283">
    <property type="entry name" value="FDH_like_1"/>
    <property type="match status" value="1"/>
</dbReference>
<comment type="cofactor">
    <cofactor evidence="1 5">
        <name>Zn(2+)</name>
        <dbReference type="ChEBI" id="CHEBI:29105"/>
    </cofactor>
</comment>
<proteinExistence type="inferred from homology"/>
<dbReference type="InterPro" id="IPR013154">
    <property type="entry name" value="ADH-like_N"/>
</dbReference>
<dbReference type="SUPFAM" id="SSF50129">
    <property type="entry name" value="GroES-like"/>
    <property type="match status" value="1"/>
</dbReference>
<dbReference type="EMBL" id="JRKS01000019">
    <property type="protein sequence ID" value="KGJ07553.1"/>
    <property type="molecule type" value="Genomic_DNA"/>
</dbReference>
<dbReference type="GO" id="GO:0016491">
    <property type="term" value="F:oxidoreductase activity"/>
    <property type="evidence" value="ECO:0007669"/>
    <property type="project" value="UniProtKB-KW"/>
</dbReference>
<evidence type="ECO:0000256" key="4">
    <source>
        <dbReference type="ARBA" id="ARBA00023002"/>
    </source>
</evidence>
<evidence type="ECO:0000313" key="8">
    <source>
        <dbReference type="EMBL" id="KGJ07553.1"/>
    </source>
</evidence>
<name>A0A099FBF9_9RHOB</name>
<gene>
    <name evidence="8" type="ORF">IC63_07935</name>
</gene>
<dbReference type="Pfam" id="PF00107">
    <property type="entry name" value="ADH_zinc_N"/>
    <property type="match status" value="1"/>
</dbReference>
<protein>
    <submittedName>
        <fullName evidence="8">Alcohol dehydrogenase</fullName>
    </submittedName>
</protein>
<keyword evidence="2 5" id="KW-0479">Metal-binding</keyword>
<dbReference type="Proteomes" id="UP000029917">
    <property type="component" value="Unassembled WGS sequence"/>
</dbReference>
<evidence type="ECO:0000259" key="6">
    <source>
        <dbReference type="Pfam" id="PF00107"/>
    </source>
</evidence>
<dbReference type="Pfam" id="PF08240">
    <property type="entry name" value="ADH_N"/>
    <property type="match status" value="1"/>
</dbReference>
<comment type="caution">
    <text evidence="8">The sequence shown here is derived from an EMBL/GenBank/DDBJ whole genome shotgun (WGS) entry which is preliminary data.</text>
</comment>
<keyword evidence="3 5" id="KW-0862">Zinc</keyword>
<dbReference type="OrthoDB" id="5295340at2"/>
<evidence type="ECO:0000256" key="3">
    <source>
        <dbReference type="ARBA" id="ARBA00022833"/>
    </source>
</evidence>
<dbReference type="STRING" id="690417.IC63_07935"/>
<comment type="similarity">
    <text evidence="5">Belongs to the zinc-containing alcohol dehydrogenase family.</text>
</comment>
<feature type="domain" description="Alcohol dehydrogenase-like C-terminal" evidence="6">
    <location>
        <begin position="196"/>
        <end position="264"/>
    </location>
</feature>
<evidence type="ECO:0000256" key="1">
    <source>
        <dbReference type="ARBA" id="ARBA00001947"/>
    </source>
</evidence>
<dbReference type="PANTHER" id="PTHR42813:SF2">
    <property type="entry name" value="DEHYDROGENASE, ZINC-CONTAINING, PUTATIVE (AFU_ORTHOLOGUE AFUA_2G02810)-RELATED"/>
    <property type="match status" value="1"/>
</dbReference>
<dbReference type="AlphaFoldDB" id="A0A099FBF9"/>
<dbReference type="InterPro" id="IPR013149">
    <property type="entry name" value="ADH-like_C"/>
</dbReference>
<reference evidence="8 9" key="2">
    <citation type="submission" date="2014-10" db="EMBL/GenBank/DDBJ databases">
        <title>Paracoccus sanguinis sp. nov., isolated from clinical specimens of New York State patients.</title>
        <authorList>
            <person name="Mingle L.A."/>
            <person name="Cole J.A."/>
            <person name="Lapierre P."/>
            <person name="Musser K.A."/>
        </authorList>
    </citation>
    <scope>NUCLEOTIDE SEQUENCE [LARGE SCALE GENOMIC DNA]</scope>
    <source>
        <strain evidence="8 9">HAMBI 3106</strain>
    </source>
</reference>
<evidence type="ECO:0000313" key="9">
    <source>
        <dbReference type="Proteomes" id="UP000029917"/>
    </source>
</evidence>
<dbReference type="PROSITE" id="PS00059">
    <property type="entry name" value="ADH_ZINC"/>
    <property type="match status" value="1"/>
</dbReference>
<dbReference type="Gene3D" id="3.40.50.720">
    <property type="entry name" value="NAD(P)-binding Rossmann-like Domain"/>
    <property type="match status" value="1"/>
</dbReference>
<feature type="domain" description="Alcohol dehydrogenase-like N-terminal" evidence="7">
    <location>
        <begin position="26"/>
        <end position="150"/>
    </location>
</feature>
<evidence type="ECO:0000256" key="5">
    <source>
        <dbReference type="RuleBase" id="RU361277"/>
    </source>
</evidence>
<keyword evidence="9" id="KW-1185">Reference proteome</keyword>
<dbReference type="InterPro" id="IPR002328">
    <property type="entry name" value="ADH_Zn_CS"/>
</dbReference>
<evidence type="ECO:0000256" key="2">
    <source>
        <dbReference type="ARBA" id="ARBA00022723"/>
    </source>
</evidence>
<dbReference type="Gene3D" id="3.90.180.10">
    <property type="entry name" value="Medium-chain alcohol dehydrogenases, catalytic domain"/>
    <property type="match status" value="1"/>
</dbReference>
<dbReference type="InterPro" id="IPR011032">
    <property type="entry name" value="GroES-like_sf"/>
</dbReference>
<dbReference type="PANTHER" id="PTHR42813">
    <property type="entry name" value="ZINC-TYPE ALCOHOL DEHYDROGENASE-LIKE"/>
    <property type="match status" value="1"/>
</dbReference>
<accession>A0A099FBF9</accession>
<dbReference type="GO" id="GO:0008270">
    <property type="term" value="F:zinc ion binding"/>
    <property type="evidence" value="ECO:0007669"/>
    <property type="project" value="InterPro"/>
</dbReference>
<evidence type="ECO:0000259" key="7">
    <source>
        <dbReference type="Pfam" id="PF08240"/>
    </source>
</evidence>
<dbReference type="RefSeq" id="WP_036718712.1">
    <property type="nucleotide sequence ID" value="NZ_JRKS01000019.1"/>
</dbReference>